<dbReference type="eggNOG" id="arCOG06302">
    <property type="taxonomic scope" value="Archaea"/>
</dbReference>
<dbReference type="RefSeq" id="WP_015409258.1">
    <property type="nucleotide sequence ID" value="NC_020388.1"/>
</dbReference>
<dbReference type="Proteomes" id="UP000011867">
    <property type="component" value="Chromosome"/>
</dbReference>
<feature type="transmembrane region" description="Helical" evidence="1">
    <location>
        <begin position="118"/>
        <end position="138"/>
    </location>
</feature>
<dbReference type="EMBL" id="HF582854">
    <property type="protein sequence ID" value="CCQ36459.1"/>
    <property type="molecule type" value="Genomic_DNA"/>
</dbReference>
<evidence type="ECO:0000313" key="3">
    <source>
        <dbReference type="Proteomes" id="UP000011867"/>
    </source>
</evidence>
<feature type="transmembrane region" description="Helical" evidence="1">
    <location>
        <begin position="12"/>
        <end position="31"/>
    </location>
</feature>
<dbReference type="AlphaFoldDB" id="M1XQR9"/>
<organism evidence="2 3">
    <name type="scientific">Natronomonas moolapensis (strain DSM 18674 / CECT 7526 / JCM 14361 / 8.8.11)</name>
    <dbReference type="NCBI Taxonomy" id="268739"/>
    <lineage>
        <taxon>Archaea</taxon>
        <taxon>Methanobacteriati</taxon>
        <taxon>Methanobacteriota</taxon>
        <taxon>Stenosarchaea group</taxon>
        <taxon>Halobacteria</taxon>
        <taxon>Halobacteriales</taxon>
        <taxon>Natronomonadaceae</taxon>
        <taxon>Natronomonas</taxon>
    </lineage>
</organism>
<name>M1XQR9_NATM8</name>
<sequence>MAVTQYVAVRSIHVLGSGFVIGGSAVLWLALRVGEPKSARPLSWFEAGFWAVLGVMIFTGLGNLVGFGIPTTGVRASAFSIKLVCILLLAAVSVVRALSVLELRRRDREPSTARGLRWLYAATTLLSAVIVPLAGVLARG</sequence>
<dbReference type="HOGENOM" id="CLU_1801634_0_0_2"/>
<accession>M1XQR9</accession>
<proteinExistence type="predicted"/>
<keyword evidence="1" id="KW-0812">Transmembrane</keyword>
<feature type="transmembrane region" description="Helical" evidence="1">
    <location>
        <begin position="79"/>
        <end position="98"/>
    </location>
</feature>
<evidence type="ECO:0000313" key="2">
    <source>
        <dbReference type="EMBL" id="CCQ36459.1"/>
    </source>
</evidence>
<dbReference type="GeneID" id="14651210"/>
<dbReference type="KEGG" id="nmo:Nmlp_2290"/>
<reference evidence="2 3" key="1">
    <citation type="journal article" date="2013" name="Genome Announc.">
        <title>Genome of the haloarchaeon Natronomonas moolapensis, a neutrophilic member of a previously haloalkaliphilic genus.</title>
        <authorList>
            <person name="Dyall-Smith M.L."/>
            <person name="Pfeiffer F."/>
            <person name="Oberwinkler T."/>
            <person name="Klee K."/>
            <person name="Rampp M."/>
            <person name="Palm P."/>
            <person name="Gross K."/>
            <person name="Schuster S.C."/>
            <person name="Oesterhelt D."/>
        </authorList>
    </citation>
    <scope>NUCLEOTIDE SEQUENCE [LARGE SCALE GENOMIC DNA]</scope>
    <source>
        <strain evidence="3">DSM 18674 / JCM 14361 / 8.8.11</strain>
    </source>
</reference>
<keyword evidence="3" id="KW-1185">Reference proteome</keyword>
<evidence type="ECO:0000256" key="1">
    <source>
        <dbReference type="SAM" id="Phobius"/>
    </source>
</evidence>
<gene>
    <name evidence="2" type="ordered locus">Nmlp_2290</name>
</gene>
<keyword evidence="1" id="KW-0472">Membrane</keyword>
<keyword evidence="1" id="KW-1133">Transmembrane helix</keyword>
<dbReference type="OrthoDB" id="205725at2157"/>
<dbReference type="STRING" id="268739.Nmlp_2290"/>
<feature type="transmembrane region" description="Helical" evidence="1">
    <location>
        <begin position="43"/>
        <end position="67"/>
    </location>
</feature>
<protein>
    <submittedName>
        <fullName evidence="2">CopD domain protein</fullName>
    </submittedName>
</protein>